<dbReference type="EnsemblFungi" id="FOXG_15897T0">
    <property type="protein sequence ID" value="FOXG_15897P0"/>
    <property type="gene ID" value="FOXG_15897"/>
</dbReference>
<evidence type="ECO:0000313" key="3">
    <source>
        <dbReference type="Proteomes" id="UP000002489"/>
    </source>
</evidence>
<name>A0A0D2YHV1_FUSOF</name>
<sequence length="118" mass="12682">MSLAGRSPGPAQEPPLAPGLAQPPSRCCSQCRLGLALVVSRYDRGMQSLEKTPCYPYDPTDSVSNAHLKMLGGVSAESARANSMGPLKTVEGVMSQRILKWTSGSYHVTKWRVQSCDS</sequence>
<feature type="region of interest" description="Disordered" evidence="1">
    <location>
        <begin position="1"/>
        <end position="23"/>
    </location>
</feature>
<accession>A0A0D2YHV1</accession>
<proteinExistence type="predicted"/>
<reference evidence="3" key="1">
    <citation type="journal article" date="2012" name="Mol. Plant Microbe Interact.">
        <title>A highly conserved effector in Fusarium oxysporum is required for full virulence on Arabidopsis.</title>
        <authorList>
            <person name="Thatcher L.F."/>
            <person name="Gardiner D.M."/>
            <person name="Kazan K."/>
            <person name="Manners J."/>
        </authorList>
    </citation>
    <scope>NUCLEOTIDE SEQUENCE [LARGE SCALE GENOMIC DNA]</scope>
    <source>
        <strain evidence="3">Fo5176</strain>
    </source>
</reference>
<evidence type="ECO:0000313" key="2">
    <source>
        <dbReference type="EnsemblFungi" id="FOXG_15897P0"/>
    </source>
</evidence>
<dbReference type="AlphaFoldDB" id="A0A0D2YHV1"/>
<dbReference type="Proteomes" id="UP000002489">
    <property type="component" value="Unassembled WGS sequence"/>
</dbReference>
<organism evidence="2 3">
    <name type="scientific">Fusarium oxysporum (strain Fo5176)</name>
    <name type="common">Fusarium vascular wilt</name>
    <dbReference type="NCBI Taxonomy" id="660025"/>
    <lineage>
        <taxon>Eukaryota</taxon>
        <taxon>Fungi</taxon>
        <taxon>Dikarya</taxon>
        <taxon>Ascomycota</taxon>
        <taxon>Pezizomycotina</taxon>
        <taxon>Sordariomycetes</taxon>
        <taxon>Hypocreomycetidae</taxon>
        <taxon>Hypocreales</taxon>
        <taxon>Nectriaceae</taxon>
        <taxon>Fusarium</taxon>
        <taxon>Fusarium oxysporum species complex</taxon>
    </lineage>
</organism>
<reference evidence="2" key="2">
    <citation type="submission" date="2025-08" db="UniProtKB">
        <authorList>
            <consortium name="EnsemblFungi"/>
        </authorList>
    </citation>
    <scope>IDENTIFICATION</scope>
    <source>
        <strain evidence="2">4287 / CBS 123668 / FGSC 9935 / NRRL 34936</strain>
    </source>
</reference>
<protein>
    <submittedName>
        <fullName evidence="2">Uncharacterized protein</fullName>
    </submittedName>
</protein>
<evidence type="ECO:0000256" key="1">
    <source>
        <dbReference type="SAM" id="MobiDB-lite"/>
    </source>
</evidence>